<gene>
    <name evidence="1" type="primary">ORF136430</name>
</gene>
<feature type="non-terminal residue" evidence="1">
    <location>
        <position position="1"/>
    </location>
</feature>
<sequence length="68" mass="7858">LGPYLFRLLRQALEVAVLPFFGPLADPGNIQAKQNSRLTFQSCVYVDRFQKDIYFKTAQNMISSRHTH</sequence>
<evidence type="ECO:0000313" key="1">
    <source>
        <dbReference type="EMBL" id="CEK83323.1"/>
    </source>
</evidence>
<dbReference type="AlphaFoldDB" id="A0A0B7AR11"/>
<proteinExistence type="predicted"/>
<name>A0A0B7AR11_9EUPU</name>
<organism evidence="1">
    <name type="scientific">Arion vulgaris</name>
    <dbReference type="NCBI Taxonomy" id="1028688"/>
    <lineage>
        <taxon>Eukaryota</taxon>
        <taxon>Metazoa</taxon>
        <taxon>Spiralia</taxon>
        <taxon>Lophotrochozoa</taxon>
        <taxon>Mollusca</taxon>
        <taxon>Gastropoda</taxon>
        <taxon>Heterobranchia</taxon>
        <taxon>Euthyneura</taxon>
        <taxon>Panpulmonata</taxon>
        <taxon>Eupulmonata</taxon>
        <taxon>Stylommatophora</taxon>
        <taxon>Helicina</taxon>
        <taxon>Arionoidea</taxon>
        <taxon>Arionidae</taxon>
        <taxon>Arion</taxon>
    </lineage>
</organism>
<protein>
    <submittedName>
        <fullName evidence="1">Uncharacterized protein</fullName>
    </submittedName>
</protein>
<reference evidence="1" key="1">
    <citation type="submission" date="2014-12" db="EMBL/GenBank/DDBJ databases">
        <title>Insight into the proteome of Arion vulgaris.</title>
        <authorList>
            <person name="Aradska J."/>
            <person name="Bulat T."/>
            <person name="Smidak R."/>
            <person name="Sarate P."/>
            <person name="Gangsoo J."/>
            <person name="Sialana F."/>
            <person name="Bilban M."/>
            <person name="Lubec G."/>
        </authorList>
    </citation>
    <scope>NUCLEOTIDE SEQUENCE</scope>
    <source>
        <tissue evidence="1">Skin</tissue>
    </source>
</reference>
<dbReference type="EMBL" id="HACG01036458">
    <property type="protein sequence ID" value="CEK83323.1"/>
    <property type="molecule type" value="Transcribed_RNA"/>
</dbReference>
<accession>A0A0B7AR11</accession>